<feature type="domain" description="DHHA1" evidence="7">
    <location>
        <begin position="376"/>
        <end position="467"/>
    </location>
</feature>
<evidence type="ECO:0000256" key="2">
    <source>
        <dbReference type="ARBA" id="ARBA00019841"/>
    </source>
</evidence>
<evidence type="ECO:0000259" key="6">
    <source>
        <dbReference type="Pfam" id="PF01368"/>
    </source>
</evidence>
<dbReference type="EMBL" id="FOHT01000012">
    <property type="protein sequence ID" value="SET42061.1"/>
    <property type="molecule type" value="Genomic_DNA"/>
</dbReference>
<protein>
    <recommendedName>
        <fullName evidence="2">Single-stranded-DNA-specific exonuclease RecJ</fullName>
    </recommendedName>
</protein>
<dbReference type="SUPFAM" id="SSF64182">
    <property type="entry name" value="DHH phosphoesterases"/>
    <property type="match status" value="1"/>
</dbReference>
<dbReference type="InterPro" id="IPR038763">
    <property type="entry name" value="DHH_sf"/>
</dbReference>
<dbReference type="Pfam" id="PF01368">
    <property type="entry name" value="DHH"/>
    <property type="match status" value="1"/>
</dbReference>
<reference evidence="9 10" key="1">
    <citation type="submission" date="2016-10" db="EMBL/GenBank/DDBJ databases">
        <authorList>
            <person name="de Groot N.N."/>
        </authorList>
    </citation>
    <scope>NUCLEOTIDE SEQUENCE [LARGE SCALE GENOMIC DNA]</scope>
    <source>
        <strain evidence="9 10">DSM 25947</strain>
    </source>
</reference>
<gene>
    <name evidence="9" type="ORF">SAMN05444285_112104</name>
</gene>
<dbReference type="InterPro" id="IPR051673">
    <property type="entry name" value="SSDNA_exonuclease_RecJ"/>
</dbReference>
<evidence type="ECO:0000259" key="8">
    <source>
        <dbReference type="Pfam" id="PF17768"/>
    </source>
</evidence>
<proteinExistence type="inferred from homology"/>
<dbReference type="InterPro" id="IPR004610">
    <property type="entry name" value="RecJ"/>
</dbReference>
<feature type="domain" description="DDH" evidence="6">
    <location>
        <begin position="104"/>
        <end position="254"/>
    </location>
</feature>
<keyword evidence="4" id="KW-0378">Hydrolase</keyword>
<dbReference type="Pfam" id="PF17768">
    <property type="entry name" value="RecJ_OB"/>
    <property type="match status" value="1"/>
</dbReference>
<keyword evidence="3" id="KW-0540">Nuclease</keyword>
<name>A0A1I0EAI0_9BACT</name>
<comment type="similarity">
    <text evidence="1">Belongs to the RecJ family.</text>
</comment>
<dbReference type="GO" id="GO:0008409">
    <property type="term" value="F:5'-3' exonuclease activity"/>
    <property type="evidence" value="ECO:0007669"/>
    <property type="project" value="InterPro"/>
</dbReference>
<evidence type="ECO:0000256" key="5">
    <source>
        <dbReference type="ARBA" id="ARBA00022839"/>
    </source>
</evidence>
<dbReference type="InterPro" id="IPR003156">
    <property type="entry name" value="DHHA1_dom"/>
</dbReference>
<dbReference type="GO" id="GO:0003676">
    <property type="term" value="F:nucleic acid binding"/>
    <property type="evidence" value="ECO:0007669"/>
    <property type="project" value="InterPro"/>
</dbReference>
<dbReference type="PANTHER" id="PTHR30255">
    <property type="entry name" value="SINGLE-STRANDED-DNA-SPECIFIC EXONUCLEASE RECJ"/>
    <property type="match status" value="1"/>
</dbReference>
<dbReference type="Gene3D" id="3.10.310.30">
    <property type="match status" value="1"/>
</dbReference>
<evidence type="ECO:0000313" key="9">
    <source>
        <dbReference type="EMBL" id="SET42061.1"/>
    </source>
</evidence>
<evidence type="ECO:0000256" key="4">
    <source>
        <dbReference type="ARBA" id="ARBA00022801"/>
    </source>
</evidence>
<dbReference type="PANTHER" id="PTHR30255:SF2">
    <property type="entry name" value="SINGLE-STRANDED-DNA-SPECIFIC EXONUCLEASE RECJ"/>
    <property type="match status" value="1"/>
</dbReference>
<keyword evidence="5 9" id="KW-0269">Exonuclease</keyword>
<evidence type="ECO:0000256" key="3">
    <source>
        <dbReference type="ARBA" id="ARBA00022722"/>
    </source>
</evidence>
<evidence type="ECO:0000259" key="7">
    <source>
        <dbReference type="Pfam" id="PF02272"/>
    </source>
</evidence>
<dbReference type="Proteomes" id="UP000181981">
    <property type="component" value="Unassembled WGS sequence"/>
</dbReference>
<feature type="domain" description="RecJ OB" evidence="8">
    <location>
        <begin position="481"/>
        <end position="591"/>
    </location>
</feature>
<dbReference type="InterPro" id="IPR041122">
    <property type="entry name" value="RecJ_OB"/>
</dbReference>
<evidence type="ECO:0000256" key="1">
    <source>
        <dbReference type="ARBA" id="ARBA00005915"/>
    </source>
</evidence>
<dbReference type="GO" id="GO:0006281">
    <property type="term" value="P:DNA repair"/>
    <property type="evidence" value="ECO:0007669"/>
    <property type="project" value="InterPro"/>
</dbReference>
<dbReference type="NCBIfam" id="TIGR00644">
    <property type="entry name" value="recJ"/>
    <property type="match status" value="1"/>
</dbReference>
<dbReference type="AlphaFoldDB" id="A0A1I0EAI0"/>
<evidence type="ECO:0000313" key="10">
    <source>
        <dbReference type="Proteomes" id="UP000181981"/>
    </source>
</evidence>
<accession>A0A1I0EAI0</accession>
<sequence>MFYFHMRLHFVSLLIHINRNTKRSMDRIWNLKKQGDQNEVKHLSAALNVNMVIARLLVQRGIKTYAEAKAFFRPRLSDLHDPFLMKDMEKAVARLDEAIENNEKVIVYGDYDVDGTTSVALVYSFLKQRIKDIEYYIPDRYSEGYGISPKSIDYAVEKGVTLIVALDCGIKAVEKIAKAKERGLDFIICDHHNPDAEVPPAVAVLDPKQSDCKYPYKELSGCGVGFKLLQAYCKQHEIDYEEIYDLLDLVAVSIAADIVPITGENRVLAYYGLKKLNSNPGIGLQTIINFAGISGTEITISDIVFKIGPRLNASGRIEHGKKSVQILVSTDEDKSDLLGEEIDSFNEIRKTLDRDITQDALDTIENSPEFKNKNSTVLYNRDWHKGVVGIVASRVTEQYYRPTIILTESNGLATGSARSVRDFDLYEAIGQCSDLLESYGGHMYAAGLTMKIENIPEFRRRFEEIVTKQITDKQQIQTIEVDAKIALSEITPRFYRILKQFAPFGPHNMTPVFVTEDVFDAGTSRLVGKNQEHLKLDLVEPDVNSGIFPGIAFNQSDAYDVITSGSPFDVCYSINENEYRGKTNLQLFIRDIKKREFLD</sequence>
<organism evidence="9 10">
    <name type="scientific">Draconibacterium orientale</name>
    <dbReference type="NCBI Taxonomy" id="1168034"/>
    <lineage>
        <taxon>Bacteria</taxon>
        <taxon>Pseudomonadati</taxon>
        <taxon>Bacteroidota</taxon>
        <taxon>Bacteroidia</taxon>
        <taxon>Marinilabiliales</taxon>
        <taxon>Prolixibacteraceae</taxon>
        <taxon>Draconibacterium</taxon>
    </lineage>
</organism>
<dbReference type="InterPro" id="IPR001667">
    <property type="entry name" value="DDH_dom"/>
</dbReference>
<dbReference type="Pfam" id="PF02272">
    <property type="entry name" value="DHHA1"/>
    <property type="match status" value="1"/>
</dbReference>
<dbReference type="GO" id="GO:0006310">
    <property type="term" value="P:DNA recombination"/>
    <property type="evidence" value="ECO:0007669"/>
    <property type="project" value="InterPro"/>
</dbReference>
<dbReference type="Gene3D" id="3.90.1640.30">
    <property type="match status" value="1"/>
</dbReference>